<reference evidence="1 2" key="1">
    <citation type="submission" date="2015-08" db="EMBL/GenBank/DDBJ databases">
        <title>Draft genome sequence of cellulolytic and xylanolytic Paenibacillus sp. A59, isolated from a decaying forest soil from Patagonia, Argentina.</title>
        <authorList>
            <person name="Ghio S."/>
            <person name="Caceres A.M."/>
            <person name="Talia P."/>
            <person name="Grasso D."/>
            <person name="Campos E."/>
        </authorList>
    </citation>
    <scope>NUCLEOTIDE SEQUENCE [LARGE SCALE GENOMIC DNA]</scope>
    <source>
        <strain evidence="1 2">A59</strain>
    </source>
</reference>
<name>A0A0N0UIJ3_9BACL</name>
<proteinExistence type="predicted"/>
<dbReference type="OrthoDB" id="2111223at2"/>
<dbReference type="Proteomes" id="UP000037688">
    <property type="component" value="Unassembled WGS sequence"/>
</dbReference>
<organism evidence="1 2">
    <name type="scientific">Paenibacillus xylanivorans</name>
    <dbReference type="NCBI Taxonomy" id="1705561"/>
    <lineage>
        <taxon>Bacteria</taxon>
        <taxon>Bacillati</taxon>
        <taxon>Bacillota</taxon>
        <taxon>Bacilli</taxon>
        <taxon>Bacillales</taxon>
        <taxon>Paenibacillaceae</taxon>
        <taxon>Paenibacillus</taxon>
    </lineage>
</organism>
<evidence type="ECO:0000313" key="2">
    <source>
        <dbReference type="Proteomes" id="UP000037688"/>
    </source>
</evidence>
<keyword evidence="2" id="KW-1185">Reference proteome</keyword>
<sequence length="201" mass="22984">MRISCSPGFPGSMIGSIDLQPTKFNTGVSSKSEIIHHVDPELIAIPYIEDPGFGSTFDVMKIMKGTYQEEFQESYDVEFTIDVDKKGYITQFEHTFALERYLDLVRTQSYKVIKTNWKGRSFHVMTYSYMEEVCNPDNLIFRCDPAEDVFVVAELVPYSVGGVVVQPNNVYLHLRALISARDDLYPIDYMCEPDFDLSIEA</sequence>
<dbReference type="EMBL" id="LITU01000023">
    <property type="protein sequence ID" value="KOY18041.1"/>
    <property type="molecule type" value="Genomic_DNA"/>
</dbReference>
<gene>
    <name evidence="1" type="ORF">AMS66_02295</name>
</gene>
<evidence type="ECO:0000313" key="1">
    <source>
        <dbReference type="EMBL" id="KOY18041.1"/>
    </source>
</evidence>
<dbReference type="PATRIC" id="fig|1705561.3.peg.6765"/>
<comment type="caution">
    <text evidence="1">The sequence shown here is derived from an EMBL/GenBank/DDBJ whole genome shotgun (WGS) entry which is preliminary data.</text>
</comment>
<protein>
    <submittedName>
        <fullName evidence="1">Uncharacterized protein</fullName>
    </submittedName>
</protein>
<accession>A0A0N0UIJ3</accession>
<dbReference type="AlphaFoldDB" id="A0A0N0UIJ3"/>